<dbReference type="RefSeq" id="WP_121256569.1">
    <property type="nucleotide sequence ID" value="NZ_RBIL01000002.1"/>
</dbReference>
<evidence type="ECO:0000256" key="5">
    <source>
        <dbReference type="ARBA" id="ARBA00023274"/>
    </source>
</evidence>
<keyword evidence="3 7" id="KW-0694">RNA-binding</keyword>
<dbReference type="InterPro" id="IPR002942">
    <property type="entry name" value="S4_RNA-bd"/>
</dbReference>
<evidence type="ECO:0000259" key="11">
    <source>
        <dbReference type="SMART" id="SM01390"/>
    </source>
</evidence>
<dbReference type="Proteomes" id="UP000278962">
    <property type="component" value="Unassembled WGS sequence"/>
</dbReference>
<gene>
    <name evidence="7" type="primary">rpsD</name>
    <name evidence="12" type="ORF">C8N24_5778</name>
</gene>
<feature type="domain" description="Small ribosomal subunit protein uS4 N-terminal" evidence="11">
    <location>
        <begin position="3"/>
        <end position="99"/>
    </location>
</feature>
<evidence type="ECO:0000256" key="6">
    <source>
        <dbReference type="ARBA" id="ARBA00035254"/>
    </source>
</evidence>
<dbReference type="InterPro" id="IPR005709">
    <property type="entry name" value="Ribosomal_uS4_bac-type"/>
</dbReference>
<feature type="region of interest" description="Disordered" evidence="9">
    <location>
        <begin position="30"/>
        <end position="51"/>
    </location>
</feature>
<proteinExistence type="inferred from homology"/>
<dbReference type="Gene3D" id="1.10.1050.10">
    <property type="entry name" value="Ribosomal Protein S4 Delta 41, Chain A, domain 1"/>
    <property type="match status" value="1"/>
</dbReference>
<comment type="similarity">
    <text evidence="1 7 8">Belongs to the universal ribosomal protein uS4 family.</text>
</comment>
<dbReference type="SMART" id="SM00363">
    <property type="entry name" value="S4"/>
    <property type="match status" value="1"/>
</dbReference>
<dbReference type="PROSITE" id="PS50889">
    <property type="entry name" value="S4"/>
    <property type="match status" value="1"/>
</dbReference>
<dbReference type="OrthoDB" id="9803672at2"/>
<keyword evidence="5 7" id="KW-0687">Ribonucleoprotein</keyword>
<evidence type="ECO:0000256" key="4">
    <source>
        <dbReference type="ARBA" id="ARBA00022980"/>
    </source>
</evidence>
<dbReference type="NCBIfam" id="TIGR01017">
    <property type="entry name" value="rpsD_bact"/>
    <property type="match status" value="1"/>
</dbReference>
<dbReference type="PANTHER" id="PTHR11831:SF4">
    <property type="entry name" value="SMALL RIBOSOMAL SUBUNIT PROTEIN US4M"/>
    <property type="match status" value="1"/>
</dbReference>
<feature type="domain" description="RNA-binding S4" evidence="10">
    <location>
        <begin position="100"/>
        <end position="162"/>
    </location>
</feature>
<evidence type="ECO:0000256" key="8">
    <source>
        <dbReference type="RuleBase" id="RU003699"/>
    </source>
</evidence>
<comment type="subunit">
    <text evidence="7">Part of the 30S ribosomal subunit. Contacts protein S5. The interaction surface between S4 and S5 is involved in control of translational fidelity.</text>
</comment>
<dbReference type="PROSITE" id="PS00632">
    <property type="entry name" value="RIBOSOMAL_S4"/>
    <property type="match status" value="1"/>
</dbReference>
<dbReference type="GO" id="GO:0006412">
    <property type="term" value="P:translation"/>
    <property type="evidence" value="ECO:0007669"/>
    <property type="project" value="UniProtKB-UniRule"/>
</dbReference>
<evidence type="ECO:0000259" key="10">
    <source>
        <dbReference type="SMART" id="SM00363"/>
    </source>
</evidence>
<accession>A0A660L4F1</accession>
<dbReference type="GO" id="GO:0015935">
    <property type="term" value="C:small ribosomal subunit"/>
    <property type="evidence" value="ECO:0007669"/>
    <property type="project" value="InterPro"/>
</dbReference>
<dbReference type="AlphaFoldDB" id="A0A660L4F1"/>
<dbReference type="FunFam" id="3.10.290.10:FF:000001">
    <property type="entry name" value="30S ribosomal protein S4"/>
    <property type="match status" value="1"/>
</dbReference>
<dbReference type="Pfam" id="PF00163">
    <property type="entry name" value="Ribosomal_S4"/>
    <property type="match status" value="1"/>
</dbReference>
<sequence length="207" mass="23460">MGRHTGPVEKLSRREGVELFLKGERALNGKSALERRGDNPPGQHGANRRRKQSIYYTQLRAKQTAKRYYGVREKQFRIYVNKANRASGVTGEELLRLLERRLDNVVYRLGFAGTRAQARQFVNHGHVLVNGKKVDICSYLVTPGETVKVKDKVRETASQATELTGSVAGWLQTDFDALEGKVLRLPERNDINAPVNEQLIVELYSRL</sequence>
<evidence type="ECO:0000256" key="3">
    <source>
        <dbReference type="ARBA" id="ARBA00022884"/>
    </source>
</evidence>
<evidence type="ECO:0000313" key="12">
    <source>
        <dbReference type="EMBL" id="RKQ87749.1"/>
    </source>
</evidence>
<evidence type="ECO:0000313" key="13">
    <source>
        <dbReference type="Proteomes" id="UP000278962"/>
    </source>
</evidence>
<comment type="caution">
    <text evidence="12">The sequence shown here is derived from an EMBL/GenBank/DDBJ whole genome shotgun (WGS) entry which is preliminary data.</text>
</comment>
<dbReference type="InterPro" id="IPR022801">
    <property type="entry name" value="Ribosomal_uS4"/>
</dbReference>
<evidence type="ECO:0000256" key="1">
    <source>
        <dbReference type="ARBA" id="ARBA00007465"/>
    </source>
</evidence>
<reference evidence="12 13" key="1">
    <citation type="submission" date="2018-10" db="EMBL/GenBank/DDBJ databases">
        <title>Genomic Encyclopedia of Archaeal and Bacterial Type Strains, Phase II (KMG-II): from individual species to whole genera.</title>
        <authorList>
            <person name="Goeker M."/>
        </authorList>
    </citation>
    <scope>NUCLEOTIDE SEQUENCE [LARGE SCALE GENOMIC DNA]</scope>
    <source>
        <strain evidence="12 13">DSM 14954</strain>
    </source>
</reference>
<dbReference type="PANTHER" id="PTHR11831">
    <property type="entry name" value="30S 40S RIBOSOMAL PROTEIN"/>
    <property type="match status" value="1"/>
</dbReference>
<keyword evidence="4 7" id="KW-0689">Ribosomal protein</keyword>
<name>A0A660L4F1_9ACTN</name>
<dbReference type="SMART" id="SM01390">
    <property type="entry name" value="Ribosomal_S4"/>
    <property type="match status" value="1"/>
</dbReference>
<dbReference type="SUPFAM" id="SSF55174">
    <property type="entry name" value="Alpha-L RNA-binding motif"/>
    <property type="match status" value="1"/>
</dbReference>
<comment type="function">
    <text evidence="7">One of the primary rRNA binding proteins, it binds directly to 16S rRNA where it nucleates assembly of the body of the 30S subunit.</text>
</comment>
<dbReference type="HAMAP" id="MF_01306_B">
    <property type="entry name" value="Ribosomal_uS4_B"/>
    <property type="match status" value="1"/>
</dbReference>
<dbReference type="EMBL" id="RBIL01000002">
    <property type="protein sequence ID" value="RKQ87749.1"/>
    <property type="molecule type" value="Genomic_DNA"/>
</dbReference>
<protein>
    <recommendedName>
        <fullName evidence="6 7">Small ribosomal subunit protein uS4</fullName>
    </recommendedName>
</protein>
<dbReference type="NCBIfam" id="NF003717">
    <property type="entry name" value="PRK05327.1"/>
    <property type="match status" value="1"/>
</dbReference>
<dbReference type="Pfam" id="PF01479">
    <property type="entry name" value="S4"/>
    <property type="match status" value="1"/>
</dbReference>
<keyword evidence="13" id="KW-1185">Reference proteome</keyword>
<keyword evidence="2 7" id="KW-0699">rRNA-binding</keyword>
<dbReference type="InterPro" id="IPR036986">
    <property type="entry name" value="S4_RNA-bd_sf"/>
</dbReference>
<dbReference type="GO" id="GO:0042274">
    <property type="term" value="P:ribosomal small subunit biogenesis"/>
    <property type="evidence" value="ECO:0007669"/>
    <property type="project" value="TreeGrafter"/>
</dbReference>
<dbReference type="Gene3D" id="3.10.290.10">
    <property type="entry name" value="RNA-binding S4 domain"/>
    <property type="match status" value="1"/>
</dbReference>
<evidence type="ECO:0000256" key="7">
    <source>
        <dbReference type="HAMAP-Rule" id="MF_01306"/>
    </source>
</evidence>
<evidence type="ECO:0000256" key="2">
    <source>
        <dbReference type="ARBA" id="ARBA00022730"/>
    </source>
</evidence>
<dbReference type="InterPro" id="IPR001912">
    <property type="entry name" value="Ribosomal_uS4_N"/>
</dbReference>
<dbReference type="GO" id="GO:0019843">
    <property type="term" value="F:rRNA binding"/>
    <property type="evidence" value="ECO:0007669"/>
    <property type="project" value="UniProtKB-UniRule"/>
</dbReference>
<dbReference type="GO" id="GO:0003735">
    <property type="term" value="F:structural constituent of ribosome"/>
    <property type="evidence" value="ECO:0007669"/>
    <property type="project" value="InterPro"/>
</dbReference>
<organism evidence="12 13">
    <name type="scientific">Solirubrobacter pauli</name>
    <dbReference type="NCBI Taxonomy" id="166793"/>
    <lineage>
        <taxon>Bacteria</taxon>
        <taxon>Bacillati</taxon>
        <taxon>Actinomycetota</taxon>
        <taxon>Thermoleophilia</taxon>
        <taxon>Solirubrobacterales</taxon>
        <taxon>Solirubrobacteraceae</taxon>
        <taxon>Solirubrobacter</taxon>
    </lineage>
</organism>
<dbReference type="InterPro" id="IPR018079">
    <property type="entry name" value="Ribosomal_uS4_CS"/>
</dbReference>
<comment type="function">
    <text evidence="7">With S5 and S12 plays an important role in translational accuracy.</text>
</comment>
<dbReference type="CDD" id="cd00165">
    <property type="entry name" value="S4"/>
    <property type="match status" value="1"/>
</dbReference>
<evidence type="ECO:0000256" key="9">
    <source>
        <dbReference type="SAM" id="MobiDB-lite"/>
    </source>
</evidence>